<evidence type="ECO:0000256" key="1">
    <source>
        <dbReference type="ARBA" id="ARBA00022679"/>
    </source>
</evidence>
<sequence>MKIEIANFEDLEEILKLQKLSYVSEAELHNDYSIKPLTQTLKEVQEDFKRGIVLKAISKESNNIIGSVRAYSENNVTYIEKLIVHPDYQNNGIGRKLIEGIENYYPNERFELFTSHKSDKNLYLYNKCGYQEFKKEKVSDVFYFIYLRKENY</sequence>
<evidence type="ECO:0000313" key="5">
    <source>
        <dbReference type="Proteomes" id="UP000077275"/>
    </source>
</evidence>
<dbReference type="PANTHER" id="PTHR43800">
    <property type="entry name" value="PEPTIDYL-LYSINE N-ACETYLTRANSFERASE YJAB"/>
    <property type="match status" value="1"/>
</dbReference>
<dbReference type="InterPro" id="IPR000182">
    <property type="entry name" value="GNAT_dom"/>
</dbReference>
<dbReference type="RefSeq" id="WP_067257588.1">
    <property type="nucleotide sequence ID" value="NZ_LWMW01000033.1"/>
</dbReference>
<dbReference type="PROSITE" id="PS51186">
    <property type="entry name" value="GNAT"/>
    <property type="match status" value="1"/>
</dbReference>
<protein>
    <submittedName>
        <fullName evidence="4">Acetyltransferase (GNAT) family protein</fullName>
    </submittedName>
</protein>
<dbReference type="SUPFAM" id="SSF55729">
    <property type="entry name" value="Acyl-CoA N-acyltransferases (Nat)"/>
    <property type="match status" value="1"/>
</dbReference>
<reference evidence="4 5" key="1">
    <citation type="submission" date="2016-04" db="EMBL/GenBank/DDBJ databases">
        <title>Genome sequence of Methanobrevibacter cuticularis DSM 11139.</title>
        <authorList>
            <person name="Poehlein A."/>
            <person name="Seedorf H."/>
            <person name="Daniel R."/>
        </authorList>
    </citation>
    <scope>NUCLEOTIDE SEQUENCE [LARGE SCALE GENOMIC DNA]</scope>
    <source>
        <strain evidence="4 5">DSM 11139</strain>
    </source>
</reference>
<dbReference type="GO" id="GO:0016747">
    <property type="term" value="F:acyltransferase activity, transferring groups other than amino-acyl groups"/>
    <property type="evidence" value="ECO:0007669"/>
    <property type="project" value="InterPro"/>
</dbReference>
<keyword evidence="1 4" id="KW-0808">Transferase</keyword>
<dbReference type="CDD" id="cd04301">
    <property type="entry name" value="NAT_SF"/>
    <property type="match status" value="1"/>
</dbReference>
<dbReference type="EMBL" id="LWMW01000033">
    <property type="protein sequence ID" value="KZX17504.1"/>
    <property type="molecule type" value="Genomic_DNA"/>
</dbReference>
<dbReference type="Pfam" id="PF00583">
    <property type="entry name" value="Acetyltransf_1"/>
    <property type="match status" value="1"/>
</dbReference>
<dbReference type="InterPro" id="IPR016181">
    <property type="entry name" value="Acyl_CoA_acyltransferase"/>
</dbReference>
<dbReference type="PANTHER" id="PTHR43800:SF1">
    <property type="entry name" value="PEPTIDYL-LYSINE N-ACETYLTRANSFERASE YJAB"/>
    <property type="match status" value="1"/>
</dbReference>
<evidence type="ECO:0000259" key="3">
    <source>
        <dbReference type="PROSITE" id="PS51186"/>
    </source>
</evidence>
<dbReference type="Gene3D" id="3.40.630.30">
    <property type="match status" value="1"/>
</dbReference>
<dbReference type="STRING" id="47311.MBCUT_01790"/>
<proteinExistence type="predicted"/>
<dbReference type="PATRIC" id="fig|47311.3.peg.196"/>
<keyword evidence="5" id="KW-1185">Reference proteome</keyword>
<evidence type="ECO:0000313" key="4">
    <source>
        <dbReference type="EMBL" id="KZX17504.1"/>
    </source>
</evidence>
<evidence type="ECO:0000256" key="2">
    <source>
        <dbReference type="ARBA" id="ARBA00023315"/>
    </source>
</evidence>
<keyword evidence="2" id="KW-0012">Acyltransferase</keyword>
<dbReference type="OrthoDB" id="11597at2157"/>
<accession>A0A166FBK5</accession>
<feature type="domain" description="N-acetyltransferase" evidence="3">
    <location>
        <begin position="1"/>
        <end position="148"/>
    </location>
</feature>
<gene>
    <name evidence="4" type="ORF">MBCUT_01790</name>
</gene>
<dbReference type="AlphaFoldDB" id="A0A166FBK5"/>
<organism evidence="4 5">
    <name type="scientific">Methanobrevibacter cuticularis</name>
    <dbReference type="NCBI Taxonomy" id="47311"/>
    <lineage>
        <taxon>Archaea</taxon>
        <taxon>Methanobacteriati</taxon>
        <taxon>Methanobacteriota</taxon>
        <taxon>Methanomada group</taxon>
        <taxon>Methanobacteria</taxon>
        <taxon>Methanobacteriales</taxon>
        <taxon>Methanobacteriaceae</taxon>
        <taxon>Methanobrevibacter</taxon>
    </lineage>
</organism>
<name>A0A166FBK5_9EURY</name>
<dbReference type="Proteomes" id="UP000077275">
    <property type="component" value="Unassembled WGS sequence"/>
</dbReference>
<comment type="caution">
    <text evidence="4">The sequence shown here is derived from an EMBL/GenBank/DDBJ whole genome shotgun (WGS) entry which is preliminary data.</text>
</comment>